<dbReference type="Proteomes" id="UP000034246">
    <property type="component" value="Unassembled WGS sequence"/>
</dbReference>
<gene>
    <name evidence="1" type="ORF">UT39_C0004G0017</name>
</gene>
<accession>A0A0G0N8A1</accession>
<organism evidence="1 2">
    <name type="scientific">Candidatus Woesebacteria bacterium GW2011_GWA1_39_21</name>
    <dbReference type="NCBI Taxonomy" id="1618550"/>
    <lineage>
        <taxon>Bacteria</taxon>
        <taxon>Candidatus Woeseibacteriota</taxon>
    </lineage>
</organism>
<protein>
    <submittedName>
        <fullName evidence="1">Uncharacterized protein</fullName>
    </submittedName>
</protein>
<sequence length="151" mass="17357">MKLAIAQKPADKIEPESSIRRELNSNKSLAEISKSLEKYNQEKSKVEERENILNRFREVIFNNCYVHTGDDAERNPHIKTVSKADDLSTYKVLGQVQTFVSALSEITGRVYDPNPKEIFLNEVAQPAHNCKQCPHMVDYESWQNRGSLTQF</sequence>
<reference evidence="1 2" key="1">
    <citation type="journal article" date="2015" name="Nature">
        <title>rRNA introns, odd ribosomes, and small enigmatic genomes across a large radiation of phyla.</title>
        <authorList>
            <person name="Brown C.T."/>
            <person name="Hug L.A."/>
            <person name="Thomas B.C."/>
            <person name="Sharon I."/>
            <person name="Castelle C.J."/>
            <person name="Singh A."/>
            <person name="Wilkins M.J."/>
            <person name="Williams K.H."/>
            <person name="Banfield J.F."/>
        </authorList>
    </citation>
    <scope>NUCLEOTIDE SEQUENCE [LARGE SCALE GENOMIC DNA]</scope>
</reference>
<evidence type="ECO:0000313" key="1">
    <source>
        <dbReference type="EMBL" id="KKR11658.1"/>
    </source>
</evidence>
<dbReference type="EMBL" id="LBWP01000004">
    <property type="protein sequence ID" value="KKR11658.1"/>
    <property type="molecule type" value="Genomic_DNA"/>
</dbReference>
<comment type="caution">
    <text evidence="1">The sequence shown here is derived from an EMBL/GenBank/DDBJ whole genome shotgun (WGS) entry which is preliminary data.</text>
</comment>
<name>A0A0G0N8A1_9BACT</name>
<evidence type="ECO:0000313" key="2">
    <source>
        <dbReference type="Proteomes" id="UP000034246"/>
    </source>
</evidence>
<dbReference type="AlphaFoldDB" id="A0A0G0N8A1"/>
<proteinExistence type="predicted"/>